<dbReference type="InterPro" id="IPR037294">
    <property type="entry name" value="ABC_BtuC-like"/>
</dbReference>
<feature type="transmembrane region" description="Helical" evidence="7">
    <location>
        <begin position="12"/>
        <end position="34"/>
    </location>
</feature>
<feature type="transmembrane region" description="Helical" evidence="7">
    <location>
        <begin position="87"/>
        <end position="109"/>
    </location>
</feature>
<evidence type="ECO:0000313" key="8">
    <source>
        <dbReference type="EMBL" id="TDX52885.1"/>
    </source>
</evidence>
<keyword evidence="6" id="KW-0813">Transport</keyword>
<dbReference type="STRING" id="926561.GCA_000379025_00314"/>
<evidence type="ECO:0000256" key="5">
    <source>
        <dbReference type="ARBA" id="ARBA00023136"/>
    </source>
</evidence>
<feature type="transmembrane region" description="Helical" evidence="7">
    <location>
        <begin position="135"/>
        <end position="158"/>
    </location>
</feature>
<sequence length="282" mass="30736">MLLDIFTYSFMQRAFIVGNIIAVICPLIGVFLVLKRLSLIGNTLSHVALTGVAIGMILGLYPIYTALFVSVLAAFGIEKLRKNYKDYAELSLSIILATGLGLATILISLSNNSSGIFSYLFGSISMVTEQDVLTVIPLAMVIIGIILYFYYGFFFLAFNERDAKLAGVPVKGLNILFMVLVSIAVSLSMRIIGGLLVSSLITLPVATSLQLAKSFKETIIYSVIFSLLAVNTGLFISFYYDLASGGTIIIASVIYLIGAIIYKQVNTYFYKRSELALDVNDN</sequence>
<gene>
    <name evidence="8" type="ORF">C7959_10410</name>
</gene>
<feature type="transmembrane region" description="Helical" evidence="7">
    <location>
        <begin position="191"/>
        <end position="212"/>
    </location>
</feature>
<dbReference type="GO" id="GO:0043190">
    <property type="term" value="C:ATP-binding cassette (ABC) transporter complex"/>
    <property type="evidence" value="ECO:0007669"/>
    <property type="project" value="InterPro"/>
</dbReference>
<accession>A0A4R8HAD2</accession>
<evidence type="ECO:0000313" key="9">
    <source>
        <dbReference type="Proteomes" id="UP000295832"/>
    </source>
</evidence>
<feature type="transmembrane region" description="Helical" evidence="7">
    <location>
        <begin position="165"/>
        <end position="185"/>
    </location>
</feature>
<feature type="transmembrane region" description="Helical" evidence="7">
    <location>
        <begin position="219"/>
        <end position="240"/>
    </location>
</feature>
<feature type="transmembrane region" description="Helical" evidence="7">
    <location>
        <begin position="246"/>
        <end position="262"/>
    </location>
</feature>
<dbReference type="GO" id="GO:0010043">
    <property type="term" value="P:response to zinc ion"/>
    <property type="evidence" value="ECO:0007669"/>
    <property type="project" value="TreeGrafter"/>
</dbReference>
<evidence type="ECO:0000256" key="7">
    <source>
        <dbReference type="SAM" id="Phobius"/>
    </source>
</evidence>
<evidence type="ECO:0000256" key="4">
    <source>
        <dbReference type="ARBA" id="ARBA00022989"/>
    </source>
</evidence>
<feature type="transmembrane region" description="Helical" evidence="7">
    <location>
        <begin position="46"/>
        <end position="75"/>
    </location>
</feature>
<keyword evidence="3 6" id="KW-0812">Transmembrane</keyword>
<dbReference type="GO" id="GO:0055085">
    <property type="term" value="P:transmembrane transport"/>
    <property type="evidence" value="ECO:0007669"/>
    <property type="project" value="InterPro"/>
</dbReference>
<evidence type="ECO:0000256" key="1">
    <source>
        <dbReference type="ARBA" id="ARBA00004141"/>
    </source>
</evidence>
<dbReference type="RefSeq" id="WP_134115066.1">
    <property type="nucleotide sequence ID" value="NZ_SOEG01000004.1"/>
</dbReference>
<dbReference type="AlphaFoldDB" id="A0A4R8HAD2"/>
<dbReference type="Pfam" id="PF00950">
    <property type="entry name" value="ABC-3"/>
    <property type="match status" value="1"/>
</dbReference>
<name>A0A4R8HAD2_9FIRM</name>
<keyword evidence="5 7" id="KW-0472">Membrane</keyword>
<reference evidence="8 9" key="1">
    <citation type="submission" date="2019-03" db="EMBL/GenBank/DDBJ databases">
        <title>Subsurface microbial communities from deep shales in Ohio and West Virginia, USA.</title>
        <authorList>
            <person name="Wrighton K."/>
        </authorList>
    </citation>
    <scope>NUCLEOTIDE SEQUENCE [LARGE SCALE GENOMIC DNA]</scope>
    <source>
        <strain evidence="8 9">MSL 6dP</strain>
    </source>
</reference>
<evidence type="ECO:0000256" key="6">
    <source>
        <dbReference type="RuleBase" id="RU003943"/>
    </source>
</evidence>
<dbReference type="SUPFAM" id="SSF81345">
    <property type="entry name" value="ABC transporter involved in vitamin B12 uptake, BtuC"/>
    <property type="match status" value="1"/>
</dbReference>
<comment type="similarity">
    <text evidence="2 6">Belongs to the ABC-3 integral membrane protein family.</text>
</comment>
<dbReference type="InterPro" id="IPR001626">
    <property type="entry name" value="ABC_TroCD"/>
</dbReference>
<keyword evidence="9" id="KW-1185">Reference proteome</keyword>
<dbReference type="PANTHER" id="PTHR30477:SF0">
    <property type="entry name" value="METAL TRANSPORT SYSTEM MEMBRANE PROTEIN TM_0125-RELATED"/>
    <property type="match status" value="1"/>
</dbReference>
<dbReference type="Gene3D" id="1.10.3470.10">
    <property type="entry name" value="ABC transporter involved in vitamin B12 uptake, BtuC"/>
    <property type="match status" value="1"/>
</dbReference>
<dbReference type="CDD" id="cd06550">
    <property type="entry name" value="TM_ABC_iron-siderophores_like"/>
    <property type="match status" value="1"/>
</dbReference>
<comment type="subcellular location">
    <subcellularLocation>
        <location evidence="6">Cell membrane</location>
        <topology evidence="6">Multi-pass membrane protein</topology>
    </subcellularLocation>
    <subcellularLocation>
        <location evidence="1">Membrane</location>
        <topology evidence="1">Multi-pass membrane protein</topology>
    </subcellularLocation>
</comment>
<comment type="caution">
    <text evidence="8">The sequence shown here is derived from an EMBL/GenBank/DDBJ whole genome shotgun (WGS) entry which is preliminary data.</text>
</comment>
<organism evidence="8 9">
    <name type="scientific">Orenia marismortui</name>
    <dbReference type="NCBI Taxonomy" id="46469"/>
    <lineage>
        <taxon>Bacteria</taxon>
        <taxon>Bacillati</taxon>
        <taxon>Bacillota</taxon>
        <taxon>Clostridia</taxon>
        <taxon>Halanaerobiales</taxon>
        <taxon>Halobacteroidaceae</taxon>
        <taxon>Orenia</taxon>
    </lineage>
</organism>
<dbReference type="Proteomes" id="UP000295832">
    <property type="component" value="Unassembled WGS sequence"/>
</dbReference>
<evidence type="ECO:0000256" key="2">
    <source>
        <dbReference type="ARBA" id="ARBA00008034"/>
    </source>
</evidence>
<dbReference type="EMBL" id="SOEG01000004">
    <property type="protein sequence ID" value="TDX52885.1"/>
    <property type="molecule type" value="Genomic_DNA"/>
</dbReference>
<evidence type="ECO:0000256" key="3">
    <source>
        <dbReference type="ARBA" id="ARBA00022692"/>
    </source>
</evidence>
<protein>
    <submittedName>
        <fullName evidence="8">Zinc transport system permease protein</fullName>
    </submittedName>
</protein>
<keyword evidence="4 7" id="KW-1133">Transmembrane helix</keyword>
<dbReference type="PANTHER" id="PTHR30477">
    <property type="entry name" value="ABC-TRANSPORTER METAL-BINDING PROTEIN"/>
    <property type="match status" value="1"/>
</dbReference>
<proteinExistence type="inferred from homology"/>